<gene>
    <name evidence="1" type="ORF">AZE42_13985</name>
</gene>
<feature type="non-terminal residue" evidence="1">
    <location>
        <position position="10"/>
    </location>
</feature>
<proteinExistence type="predicted"/>
<protein>
    <submittedName>
        <fullName evidence="1">Uncharacterized protein</fullName>
    </submittedName>
</protein>
<reference evidence="1 2" key="1">
    <citation type="submission" date="2016-03" db="EMBL/GenBank/DDBJ databases">
        <title>Comparative genomics of the ectomycorrhizal sister species Rhizopogon vinicolor and Rhizopogon vesiculosus (Basidiomycota: Boletales) reveals a divergence of the mating type B locus.</title>
        <authorList>
            <person name="Mujic A.B."/>
            <person name="Kuo A."/>
            <person name="Tritt A."/>
            <person name="Lipzen A."/>
            <person name="Chen C."/>
            <person name="Johnson J."/>
            <person name="Sharma A."/>
            <person name="Barry K."/>
            <person name="Grigoriev I.V."/>
            <person name="Spatafora J.W."/>
        </authorList>
    </citation>
    <scope>NUCLEOTIDE SEQUENCE [LARGE SCALE GENOMIC DNA]</scope>
    <source>
        <strain evidence="1 2">AM-OR11-056</strain>
    </source>
</reference>
<comment type="caution">
    <text evidence="1">The sequence shown here is derived from an EMBL/GenBank/DDBJ whole genome shotgun (WGS) entry which is preliminary data.</text>
</comment>
<sequence>MAHAFYLGTV</sequence>
<dbReference type="Proteomes" id="UP000183567">
    <property type="component" value="Unassembled WGS sequence"/>
</dbReference>
<organism evidence="1 2">
    <name type="scientific">Rhizopogon vesiculosus</name>
    <dbReference type="NCBI Taxonomy" id="180088"/>
    <lineage>
        <taxon>Eukaryota</taxon>
        <taxon>Fungi</taxon>
        <taxon>Dikarya</taxon>
        <taxon>Basidiomycota</taxon>
        <taxon>Agaricomycotina</taxon>
        <taxon>Agaricomycetes</taxon>
        <taxon>Agaricomycetidae</taxon>
        <taxon>Boletales</taxon>
        <taxon>Suillineae</taxon>
        <taxon>Rhizopogonaceae</taxon>
        <taxon>Rhizopogon</taxon>
    </lineage>
</organism>
<keyword evidence="2" id="KW-1185">Reference proteome</keyword>
<evidence type="ECO:0000313" key="2">
    <source>
        <dbReference type="Proteomes" id="UP000183567"/>
    </source>
</evidence>
<name>A0A1J8QH24_9AGAM</name>
<accession>A0A1J8QH24</accession>
<dbReference type="EMBL" id="LVVM01006226">
    <property type="protein sequence ID" value="OJA08706.1"/>
    <property type="molecule type" value="Genomic_DNA"/>
</dbReference>
<evidence type="ECO:0000313" key="1">
    <source>
        <dbReference type="EMBL" id="OJA08706.1"/>
    </source>
</evidence>